<dbReference type="RefSeq" id="WP_191629173.1">
    <property type="nucleotide sequence ID" value="NZ_CABPRZ010000024.1"/>
</dbReference>
<keyword evidence="1" id="KW-0808">Transferase</keyword>
<dbReference type="GO" id="GO:0046983">
    <property type="term" value="F:protein dimerization activity"/>
    <property type="evidence" value="ECO:0007669"/>
    <property type="project" value="InterPro"/>
</dbReference>
<dbReference type="SUPFAM" id="SSF55874">
    <property type="entry name" value="ATPase domain of HSP90 chaperone/DNA topoisomerase II/histidine kinase"/>
    <property type="match status" value="1"/>
</dbReference>
<keyword evidence="6" id="KW-1185">Reference proteome</keyword>
<dbReference type="Pfam" id="PF07730">
    <property type="entry name" value="HisKA_3"/>
    <property type="match status" value="1"/>
</dbReference>
<dbReference type="GO" id="GO:0016020">
    <property type="term" value="C:membrane"/>
    <property type="evidence" value="ECO:0007669"/>
    <property type="project" value="InterPro"/>
</dbReference>
<proteinExistence type="predicted"/>
<dbReference type="CDD" id="cd16917">
    <property type="entry name" value="HATPase_UhpB-NarQ-NarX-like"/>
    <property type="match status" value="1"/>
</dbReference>
<dbReference type="InterPro" id="IPR003594">
    <property type="entry name" value="HATPase_dom"/>
</dbReference>
<evidence type="ECO:0000256" key="1">
    <source>
        <dbReference type="ARBA" id="ARBA00022679"/>
    </source>
</evidence>
<dbReference type="Pfam" id="PF02518">
    <property type="entry name" value="HATPase_c"/>
    <property type="match status" value="1"/>
</dbReference>
<evidence type="ECO:0000259" key="4">
    <source>
        <dbReference type="PROSITE" id="PS50109"/>
    </source>
</evidence>
<dbReference type="InterPro" id="IPR005467">
    <property type="entry name" value="His_kinase_dom"/>
</dbReference>
<keyword evidence="2 5" id="KW-0418">Kinase</keyword>
<sequence>MPYLIDPVARAGRCAPSRDAAQRSLSIIAQKIDAAREAERVRLARELHDELGAQLTALQLAGARLSQRPPRNAAEWQTMCAQLQHAIDATQDAAGALVGRHQPPALDAGLVPALRAHVHQCFADNSPAAIWRCDDDTAARVAQLSPPAALALYRIAQEALTNIARHAHATRVMVALDGGRSALKLTVSDDGAGLAPGARHRKGHFGLSGMRERCVALGGSLRVSSTPGAGTTVCARLPWQHILSSPAGDAEHAGAAASPLAFHGSIT</sequence>
<reference evidence="5 6" key="1">
    <citation type="submission" date="2019-08" db="EMBL/GenBank/DDBJ databases">
        <authorList>
            <person name="Peeters C."/>
        </authorList>
    </citation>
    <scope>NUCLEOTIDE SEQUENCE [LARGE SCALE GENOMIC DNA]</scope>
    <source>
        <strain evidence="5 6">LMG 30175</strain>
    </source>
</reference>
<dbReference type="SMART" id="SM00387">
    <property type="entry name" value="HATPase_c"/>
    <property type="match status" value="1"/>
</dbReference>
<dbReference type="GO" id="GO:0000155">
    <property type="term" value="F:phosphorelay sensor kinase activity"/>
    <property type="evidence" value="ECO:0007669"/>
    <property type="project" value="InterPro"/>
</dbReference>
<protein>
    <submittedName>
        <fullName evidence="5">Histidine kinase</fullName>
    </submittedName>
</protein>
<dbReference type="InterPro" id="IPR050482">
    <property type="entry name" value="Sensor_HK_TwoCompSys"/>
</dbReference>
<dbReference type="AlphaFoldDB" id="A0A5E4YH68"/>
<gene>
    <name evidence="5" type="ORF">PTE30175_04403</name>
</gene>
<dbReference type="Gene3D" id="1.20.5.1930">
    <property type="match status" value="1"/>
</dbReference>
<evidence type="ECO:0000256" key="3">
    <source>
        <dbReference type="ARBA" id="ARBA00023012"/>
    </source>
</evidence>
<dbReference type="PANTHER" id="PTHR24421">
    <property type="entry name" value="NITRATE/NITRITE SENSOR PROTEIN NARX-RELATED"/>
    <property type="match status" value="1"/>
</dbReference>
<dbReference type="InterPro" id="IPR036890">
    <property type="entry name" value="HATPase_C_sf"/>
</dbReference>
<keyword evidence="3" id="KW-0902">Two-component regulatory system</keyword>
<accession>A0A5E4YH68</accession>
<evidence type="ECO:0000313" key="6">
    <source>
        <dbReference type="Proteomes" id="UP000414233"/>
    </source>
</evidence>
<dbReference type="PROSITE" id="PS50109">
    <property type="entry name" value="HIS_KIN"/>
    <property type="match status" value="1"/>
</dbReference>
<name>A0A5E4YH68_9BURK</name>
<dbReference type="PANTHER" id="PTHR24421:SF59">
    <property type="entry name" value="OXYGEN SENSOR HISTIDINE KINASE NREB"/>
    <property type="match status" value="1"/>
</dbReference>
<evidence type="ECO:0000256" key="2">
    <source>
        <dbReference type="ARBA" id="ARBA00022777"/>
    </source>
</evidence>
<dbReference type="EMBL" id="CABPRZ010000024">
    <property type="protein sequence ID" value="VVE47800.1"/>
    <property type="molecule type" value="Genomic_DNA"/>
</dbReference>
<dbReference type="InterPro" id="IPR011712">
    <property type="entry name" value="Sig_transdc_His_kin_sub3_dim/P"/>
</dbReference>
<feature type="domain" description="Histidine kinase" evidence="4">
    <location>
        <begin position="152"/>
        <end position="241"/>
    </location>
</feature>
<evidence type="ECO:0000313" key="5">
    <source>
        <dbReference type="EMBL" id="VVE47800.1"/>
    </source>
</evidence>
<dbReference type="Proteomes" id="UP000414233">
    <property type="component" value="Unassembled WGS sequence"/>
</dbReference>
<dbReference type="Gene3D" id="3.30.565.10">
    <property type="entry name" value="Histidine kinase-like ATPase, C-terminal domain"/>
    <property type="match status" value="1"/>
</dbReference>
<organism evidence="5 6">
    <name type="scientific">Pandoraea terrae</name>
    <dbReference type="NCBI Taxonomy" id="1537710"/>
    <lineage>
        <taxon>Bacteria</taxon>
        <taxon>Pseudomonadati</taxon>
        <taxon>Pseudomonadota</taxon>
        <taxon>Betaproteobacteria</taxon>
        <taxon>Burkholderiales</taxon>
        <taxon>Burkholderiaceae</taxon>
        <taxon>Pandoraea</taxon>
    </lineage>
</organism>